<name>T1K5Q8_TETUR</name>
<dbReference type="KEGG" id="tut:107360250"/>
<evidence type="ECO:0008006" key="11">
    <source>
        <dbReference type="Google" id="ProtNLM"/>
    </source>
</evidence>
<dbReference type="SMART" id="SM00248">
    <property type="entry name" value="ANK"/>
    <property type="match status" value="5"/>
</dbReference>
<dbReference type="eggNOG" id="KOG4412">
    <property type="taxonomic scope" value="Eukaryota"/>
</dbReference>
<dbReference type="OrthoDB" id="1577640at2759"/>
<keyword evidence="5" id="KW-0800">Toxin</keyword>
<evidence type="ECO:0000313" key="10">
    <source>
        <dbReference type="Proteomes" id="UP000015104"/>
    </source>
</evidence>
<dbReference type="EMBL" id="CAEY01001590">
    <property type="status" value="NOT_ANNOTATED_CDS"/>
    <property type="molecule type" value="Genomic_DNA"/>
</dbReference>
<dbReference type="SUPFAM" id="SSF48403">
    <property type="entry name" value="Ankyrin repeat"/>
    <property type="match status" value="1"/>
</dbReference>
<dbReference type="InterPro" id="IPR050663">
    <property type="entry name" value="Ankyrin-SOCS_Box"/>
</dbReference>
<dbReference type="HOGENOM" id="CLU_000134_18_2_1"/>
<organism evidence="9 10">
    <name type="scientific">Tetranychus urticae</name>
    <name type="common">Two-spotted spider mite</name>
    <dbReference type="NCBI Taxonomy" id="32264"/>
    <lineage>
        <taxon>Eukaryota</taxon>
        <taxon>Metazoa</taxon>
        <taxon>Ecdysozoa</taxon>
        <taxon>Arthropoda</taxon>
        <taxon>Chelicerata</taxon>
        <taxon>Arachnida</taxon>
        <taxon>Acari</taxon>
        <taxon>Acariformes</taxon>
        <taxon>Trombidiformes</taxon>
        <taxon>Prostigmata</taxon>
        <taxon>Eleutherengona</taxon>
        <taxon>Raphignathae</taxon>
        <taxon>Tetranychoidea</taxon>
        <taxon>Tetranychidae</taxon>
        <taxon>Tetranychus</taxon>
    </lineage>
</organism>
<dbReference type="GO" id="GO:0005634">
    <property type="term" value="C:nucleus"/>
    <property type="evidence" value="ECO:0007669"/>
    <property type="project" value="TreeGrafter"/>
</dbReference>
<dbReference type="Proteomes" id="UP000015104">
    <property type="component" value="Unassembled WGS sequence"/>
</dbReference>
<dbReference type="PANTHER" id="PTHR24193">
    <property type="entry name" value="ANKYRIN REPEAT PROTEIN"/>
    <property type="match status" value="1"/>
</dbReference>
<dbReference type="OMA" id="WAVAYNR"/>
<keyword evidence="6 8" id="KW-0040">ANK repeat</keyword>
<dbReference type="GO" id="GO:0044231">
    <property type="term" value="C:host cell presynaptic membrane"/>
    <property type="evidence" value="ECO:0007669"/>
    <property type="project" value="UniProtKB-KW"/>
</dbReference>
<sequence length="195" mass="21392">MSSEDRTLLHVAASEGDLTKVKEILKDPKTELDATDELGWTPLMIACSAGNIEIVKELIGSGADINRPNINGQTVLHYAASKSHFEICELLLNSKADVNPQDKYGSTPLHRAASKGNTKIVNLLLSSPHIQVNIQDNFGNTPLHCACEEERLAECKALIESGGDLEILNKEKQTPLDLCKRYQVRKKIASGEFDL</sequence>
<feature type="repeat" description="ANK" evidence="8">
    <location>
        <begin position="104"/>
        <end position="126"/>
    </location>
</feature>
<dbReference type="Gene3D" id="1.25.40.20">
    <property type="entry name" value="Ankyrin repeat-containing domain"/>
    <property type="match status" value="2"/>
</dbReference>
<evidence type="ECO:0000256" key="6">
    <source>
        <dbReference type="ARBA" id="ARBA00023043"/>
    </source>
</evidence>
<dbReference type="STRING" id="32264.T1K5Q8"/>
<dbReference type="PROSITE" id="PS50297">
    <property type="entry name" value="ANK_REP_REGION"/>
    <property type="match status" value="4"/>
</dbReference>
<keyword evidence="5" id="KW-0638">Presynaptic neurotoxin</keyword>
<feature type="repeat" description="ANK" evidence="8">
    <location>
        <begin position="138"/>
        <end position="170"/>
    </location>
</feature>
<feature type="repeat" description="ANK" evidence="8">
    <location>
        <begin position="4"/>
        <end position="37"/>
    </location>
</feature>
<gene>
    <name evidence="9" type="primary">107360250</name>
</gene>
<evidence type="ECO:0000256" key="4">
    <source>
        <dbReference type="ARBA" id="ARBA00022737"/>
    </source>
</evidence>
<proteinExistence type="predicted"/>
<dbReference type="EnsemblMetazoa" id="tetur05g07160.1">
    <property type="protein sequence ID" value="tetur05g07160.1"/>
    <property type="gene ID" value="tetur05g07160"/>
</dbReference>
<evidence type="ECO:0000256" key="2">
    <source>
        <dbReference type="ARBA" id="ARBA00022483"/>
    </source>
</evidence>
<dbReference type="GO" id="GO:0045944">
    <property type="term" value="P:positive regulation of transcription by RNA polymerase II"/>
    <property type="evidence" value="ECO:0007669"/>
    <property type="project" value="TreeGrafter"/>
</dbReference>
<keyword evidence="7" id="KW-0472">Membrane</keyword>
<evidence type="ECO:0000313" key="9">
    <source>
        <dbReference type="EnsemblMetazoa" id="tetur05g07160.1"/>
    </source>
</evidence>
<dbReference type="PROSITE" id="PS50088">
    <property type="entry name" value="ANK_REPEAT"/>
    <property type="match status" value="5"/>
</dbReference>
<evidence type="ECO:0000256" key="8">
    <source>
        <dbReference type="PROSITE-ProRule" id="PRU00023"/>
    </source>
</evidence>
<evidence type="ECO:0000256" key="3">
    <source>
        <dbReference type="ARBA" id="ARBA00022537"/>
    </source>
</evidence>
<protein>
    <recommendedName>
        <fullName evidence="11">26S proteasome non-ATPase regulatory subunit 10</fullName>
    </recommendedName>
</protein>
<dbReference type="Pfam" id="PF12796">
    <property type="entry name" value="Ank_2"/>
    <property type="match status" value="1"/>
</dbReference>
<dbReference type="GO" id="GO:0044218">
    <property type="term" value="C:other organism cell membrane"/>
    <property type="evidence" value="ECO:0007669"/>
    <property type="project" value="UniProtKB-KW"/>
</dbReference>
<dbReference type="InterPro" id="IPR002110">
    <property type="entry name" value="Ankyrin_rpt"/>
</dbReference>
<keyword evidence="10" id="KW-1185">Reference proteome</keyword>
<keyword evidence="4" id="KW-0677">Repeat</keyword>
<evidence type="ECO:0000256" key="7">
    <source>
        <dbReference type="ARBA" id="ARBA00023298"/>
    </source>
</evidence>
<dbReference type="GO" id="GO:0006887">
    <property type="term" value="P:exocytosis"/>
    <property type="evidence" value="ECO:0007669"/>
    <property type="project" value="UniProtKB-KW"/>
</dbReference>
<keyword evidence="5" id="KW-0528">Neurotoxin</keyword>
<dbReference type="PANTHER" id="PTHR24193:SF121">
    <property type="entry name" value="ADA2A-CONTAINING COMPLEX COMPONENT 3, ISOFORM D"/>
    <property type="match status" value="1"/>
</dbReference>
<accession>T1K5Q8</accession>
<comment type="subcellular location">
    <subcellularLocation>
        <location evidence="1">Target cell membrane</location>
    </subcellularLocation>
</comment>
<dbReference type="Pfam" id="PF00023">
    <property type="entry name" value="Ank"/>
    <property type="match status" value="1"/>
</dbReference>
<keyword evidence="3" id="KW-1052">Target cell membrane</keyword>
<dbReference type="AlphaFoldDB" id="T1K5Q8"/>
<reference evidence="10" key="1">
    <citation type="submission" date="2011-08" db="EMBL/GenBank/DDBJ databases">
        <authorList>
            <person name="Rombauts S."/>
        </authorList>
    </citation>
    <scope>NUCLEOTIDE SEQUENCE</scope>
    <source>
        <strain evidence="10">London</strain>
    </source>
</reference>
<dbReference type="InterPro" id="IPR036770">
    <property type="entry name" value="Ankyrin_rpt-contain_sf"/>
</dbReference>
<reference evidence="9" key="2">
    <citation type="submission" date="2015-06" db="UniProtKB">
        <authorList>
            <consortium name="EnsemblMetazoa"/>
        </authorList>
    </citation>
    <scope>IDENTIFICATION</scope>
</reference>
<dbReference type="PRINTS" id="PR01415">
    <property type="entry name" value="ANKYRIN"/>
</dbReference>
<dbReference type="Pfam" id="PF13637">
    <property type="entry name" value="Ank_4"/>
    <property type="match status" value="1"/>
</dbReference>
<keyword evidence="7" id="KW-1053">Target membrane</keyword>
<dbReference type="GO" id="GO:0000976">
    <property type="term" value="F:transcription cis-regulatory region binding"/>
    <property type="evidence" value="ECO:0007669"/>
    <property type="project" value="TreeGrafter"/>
</dbReference>
<evidence type="ECO:0000256" key="5">
    <source>
        <dbReference type="ARBA" id="ARBA00023028"/>
    </source>
</evidence>
<keyword evidence="2" id="KW-0268">Exocytosis</keyword>
<evidence type="ECO:0000256" key="1">
    <source>
        <dbReference type="ARBA" id="ARBA00004175"/>
    </source>
</evidence>
<feature type="repeat" description="ANK" evidence="8">
    <location>
        <begin position="71"/>
        <end position="103"/>
    </location>
</feature>
<feature type="repeat" description="ANK" evidence="8">
    <location>
        <begin position="38"/>
        <end position="70"/>
    </location>
</feature>